<dbReference type="GeneID" id="17273640"/>
<comment type="similarity">
    <text evidence="1">Belongs to the 'GDXG' lipolytic enzyme family.</text>
</comment>
<dbReference type="AlphaFoldDB" id="A0A0D3JX60"/>
<evidence type="ECO:0000256" key="2">
    <source>
        <dbReference type="ARBA" id="ARBA00022801"/>
    </source>
</evidence>
<evidence type="ECO:0000259" key="5">
    <source>
        <dbReference type="Pfam" id="PF07859"/>
    </source>
</evidence>
<dbReference type="PANTHER" id="PTHR48081:SF8">
    <property type="entry name" value="ALPHA_BETA HYDROLASE FOLD-3 DOMAIN-CONTAINING PROTEIN-RELATED"/>
    <property type="match status" value="1"/>
</dbReference>
<dbReference type="InterPro" id="IPR002168">
    <property type="entry name" value="Lipase_GDXG_HIS_AS"/>
</dbReference>
<organism evidence="6 7">
    <name type="scientific">Emiliania huxleyi (strain CCMP1516)</name>
    <dbReference type="NCBI Taxonomy" id="280463"/>
    <lineage>
        <taxon>Eukaryota</taxon>
        <taxon>Haptista</taxon>
        <taxon>Haptophyta</taxon>
        <taxon>Prymnesiophyceae</taxon>
        <taxon>Isochrysidales</taxon>
        <taxon>Noelaerhabdaceae</taxon>
        <taxon>Emiliania</taxon>
    </lineage>
</organism>
<feature type="signal peptide" evidence="4">
    <location>
        <begin position="1"/>
        <end position="22"/>
    </location>
</feature>
<dbReference type="PANTHER" id="PTHR48081">
    <property type="entry name" value="AB HYDROLASE SUPERFAMILY PROTEIN C4A8.06C"/>
    <property type="match status" value="1"/>
</dbReference>
<reference evidence="6" key="2">
    <citation type="submission" date="2024-10" db="UniProtKB">
        <authorList>
            <consortium name="EnsemblProtists"/>
        </authorList>
    </citation>
    <scope>IDENTIFICATION</scope>
</reference>
<evidence type="ECO:0000313" key="7">
    <source>
        <dbReference type="Proteomes" id="UP000013827"/>
    </source>
</evidence>
<evidence type="ECO:0000256" key="4">
    <source>
        <dbReference type="SAM" id="SignalP"/>
    </source>
</evidence>
<feature type="domain" description="Alpha/beta hydrolase fold-3" evidence="5">
    <location>
        <begin position="149"/>
        <end position="290"/>
    </location>
</feature>
<keyword evidence="3" id="KW-1133">Transmembrane helix</keyword>
<dbReference type="Gene3D" id="3.40.50.1820">
    <property type="entry name" value="alpha/beta hydrolase"/>
    <property type="match status" value="1"/>
</dbReference>
<evidence type="ECO:0000313" key="6">
    <source>
        <dbReference type="EnsemblProtists" id="EOD28095"/>
    </source>
</evidence>
<feature type="transmembrane region" description="Helical" evidence="3">
    <location>
        <begin position="515"/>
        <end position="534"/>
    </location>
</feature>
<keyword evidence="4" id="KW-0732">Signal</keyword>
<proteinExistence type="inferred from homology"/>
<dbReference type="Pfam" id="PF07859">
    <property type="entry name" value="Abhydrolase_3"/>
    <property type="match status" value="2"/>
</dbReference>
<name>A0A0D3JX60_EMIH1</name>
<sequence>MPGLCALLLPLAAASEAPLCTCDQASKDPLAKEYAYRSGICAGSPPQLGAGDETTVCQDAVHAEYNKKGRFNGAEPENFNASSVDRYPVFNGVSHVRLPAGVVTEQWSCRESNACGDCDPAHNPRQCSDERGYAYLWVPDGANSSTPRILYVHGGSWRTGSPESASYAPFCAMIAKTAKMPVLALDYTLTPVGNFSVILAQIGRALHWLATHEPLAIVAGGPAAAAEASTALNKAPMLFVAGDSSGGGSAASALLAQASAGLPGAAGAVLSGGVLFSPWLNLQCDTPSYASQIFTLEDVHSSTREEPRTPEQCRIPGLDGQGKLAKVAIGGDIAYAGYPHSLSASFADIGEVYAGSAAMAQDPVASPMKALPSTLARLPPVQVHVGVGELLASENVIFASKMAGAGGACELHTYDQMWHDFTMYYEGCDHPRVSKLLFAYSSLNLTATFLNRLAENAGQVPWRRNGAPFSWTHFEYPIGVDTAMEPYYAAMHRPPPRAFEAMQQMRATAAPKRRLSVVAGLFLSTTFVLLLGTARSNRPARIAPPRAAHHASFDLSAGTFLSTRVGDGEEVIGKRL</sequence>
<dbReference type="InterPro" id="IPR050300">
    <property type="entry name" value="GDXG_lipolytic_enzyme"/>
</dbReference>
<keyword evidence="7" id="KW-1185">Reference proteome</keyword>
<dbReference type="InterPro" id="IPR013094">
    <property type="entry name" value="AB_hydrolase_3"/>
</dbReference>
<keyword evidence="3" id="KW-0472">Membrane</keyword>
<keyword evidence="2" id="KW-0378">Hydrolase</keyword>
<dbReference type="PaxDb" id="2903-EOD28095"/>
<dbReference type="RefSeq" id="XP_005780524.1">
    <property type="nucleotide sequence ID" value="XM_005780467.1"/>
</dbReference>
<dbReference type="STRING" id="2903.R1EN76"/>
<evidence type="ECO:0000256" key="1">
    <source>
        <dbReference type="ARBA" id="ARBA00010515"/>
    </source>
</evidence>
<protein>
    <recommendedName>
        <fullName evidence="5">Alpha/beta hydrolase fold-3 domain-containing protein</fullName>
    </recommendedName>
</protein>
<keyword evidence="3" id="KW-0812">Transmembrane</keyword>
<dbReference type="InterPro" id="IPR029058">
    <property type="entry name" value="AB_hydrolase_fold"/>
</dbReference>
<evidence type="ECO:0000256" key="3">
    <source>
        <dbReference type="SAM" id="Phobius"/>
    </source>
</evidence>
<dbReference type="HOGENOM" id="CLU_473668_0_0_1"/>
<reference evidence="7" key="1">
    <citation type="journal article" date="2013" name="Nature">
        <title>Pan genome of the phytoplankton Emiliania underpins its global distribution.</title>
        <authorList>
            <person name="Read B.A."/>
            <person name="Kegel J."/>
            <person name="Klute M.J."/>
            <person name="Kuo A."/>
            <person name="Lefebvre S.C."/>
            <person name="Maumus F."/>
            <person name="Mayer C."/>
            <person name="Miller J."/>
            <person name="Monier A."/>
            <person name="Salamov A."/>
            <person name="Young J."/>
            <person name="Aguilar M."/>
            <person name="Claverie J.M."/>
            <person name="Frickenhaus S."/>
            <person name="Gonzalez K."/>
            <person name="Herman E.K."/>
            <person name="Lin Y.C."/>
            <person name="Napier J."/>
            <person name="Ogata H."/>
            <person name="Sarno A.F."/>
            <person name="Shmutz J."/>
            <person name="Schroeder D."/>
            <person name="de Vargas C."/>
            <person name="Verret F."/>
            <person name="von Dassow P."/>
            <person name="Valentin K."/>
            <person name="Van de Peer Y."/>
            <person name="Wheeler G."/>
            <person name="Dacks J.B."/>
            <person name="Delwiche C.F."/>
            <person name="Dyhrman S.T."/>
            <person name="Glockner G."/>
            <person name="John U."/>
            <person name="Richards T."/>
            <person name="Worden A.Z."/>
            <person name="Zhang X."/>
            <person name="Grigoriev I.V."/>
            <person name="Allen A.E."/>
            <person name="Bidle K."/>
            <person name="Borodovsky M."/>
            <person name="Bowler C."/>
            <person name="Brownlee C."/>
            <person name="Cock J.M."/>
            <person name="Elias M."/>
            <person name="Gladyshev V.N."/>
            <person name="Groth M."/>
            <person name="Guda C."/>
            <person name="Hadaegh A."/>
            <person name="Iglesias-Rodriguez M.D."/>
            <person name="Jenkins J."/>
            <person name="Jones B.M."/>
            <person name="Lawson T."/>
            <person name="Leese F."/>
            <person name="Lindquist E."/>
            <person name="Lobanov A."/>
            <person name="Lomsadze A."/>
            <person name="Malik S.B."/>
            <person name="Marsh M.E."/>
            <person name="Mackinder L."/>
            <person name="Mock T."/>
            <person name="Mueller-Roeber B."/>
            <person name="Pagarete A."/>
            <person name="Parker M."/>
            <person name="Probert I."/>
            <person name="Quesneville H."/>
            <person name="Raines C."/>
            <person name="Rensing S.A."/>
            <person name="Riano-Pachon D.M."/>
            <person name="Richier S."/>
            <person name="Rokitta S."/>
            <person name="Shiraiwa Y."/>
            <person name="Soanes D.M."/>
            <person name="van der Giezen M."/>
            <person name="Wahlund T.M."/>
            <person name="Williams B."/>
            <person name="Wilson W."/>
            <person name="Wolfe G."/>
            <person name="Wurch L.L."/>
        </authorList>
    </citation>
    <scope>NUCLEOTIDE SEQUENCE</scope>
</reference>
<dbReference type="GO" id="GO:0016787">
    <property type="term" value="F:hydrolase activity"/>
    <property type="evidence" value="ECO:0007669"/>
    <property type="project" value="UniProtKB-KW"/>
</dbReference>
<dbReference type="SUPFAM" id="SSF53474">
    <property type="entry name" value="alpha/beta-Hydrolases"/>
    <property type="match status" value="1"/>
</dbReference>
<dbReference type="EnsemblProtists" id="EOD28095">
    <property type="protein sequence ID" value="EOD28095"/>
    <property type="gene ID" value="EMIHUDRAFT_235169"/>
</dbReference>
<dbReference type="Proteomes" id="UP000013827">
    <property type="component" value="Unassembled WGS sequence"/>
</dbReference>
<dbReference type="KEGG" id="ehx:EMIHUDRAFT_235169"/>
<feature type="domain" description="Alpha/beta hydrolase fold-3" evidence="5">
    <location>
        <begin position="347"/>
        <end position="422"/>
    </location>
</feature>
<dbReference type="PROSITE" id="PS01173">
    <property type="entry name" value="LIPASE_GDXG_HIS"/>
    <property type="match status" value="1"/>
</dbReference>
<feature type="chain" id="PRO_5044270192" description="Alpha/beta hydrolase fold-3 domain-containing protein" evidence="4">
    <location>
        <begin position="23"/>
        <end position="576"/>
    </location>
</feature>
<accession>A0A0D3JX60</accession>